<keyword evidence="5" id="KW-0539">Nucleus</keyword>
<dbReference type="AlphaFoldDB" id="I7JAN0"/>
<proteinExistence type="predicted"/>
<evidence type="ECO:0000256" key="2">
    <source>
        <dbReference type="ARBA" id="ARBA00023015"/>
    </source>
</evidence>
<comment type="subcellular location">
    <subcellularLocation>
        <location evidence="1">Nucleus</location>
    </subcellularLocation>
</comment>
<dbReference type="Pfam" id="PF00847">
    <property type="entry name" value="AP2"/>
    <property type="match status" value="1"/>
</dbReference>
<feature type="domain" description="AP2/ERF" evidence="7">
    <location>
        <begin position="374"/>
        <end position="422"/>
    </location>
</feature>
<accession>I7JAN0</accession>
<keyword evidence="9" id="KW-1185">Reference proteome</keyword>
<reference evidence="8 9" key="1">
    <citation type="journal article" date="2012" name="Nucleic Acids Res.">
        <title>Sequencing of the smallest Apicomplexan genome from the human pathogen Babesia microti.</title>
        <authorList>
            <person name="Cornillot E."/>
            <person name="Hadj-Kaddour K."/>
            <person name="Dassouli A."/>
            <person name="Noel B."/>
            <person name="Ranwez V."/>
            <person name="Vacherie B."/>
            <person name="Augagneur Y."/>
            <person name="Bres V."/>
            <person name="Duclos A."/>
            <person name="Randazzo S."/>
            <person name="Carcy B."/>
            <person name="Debierre-Grockiego F."/>
            <person name="Delbecq S."/>
            <person name="Moubri-Menage K."/>
            <person name="Shams-Eldin H."/>
            <person name="Usmani-Brown S."/>
            <person name="Bringaud F."/>
            <person name="Wincker P."/>
            <person name="Vivares C.P."/>
            <person name="Schwarz R.T."/>
            <person name="Schetters T.P."/>
            <person name="Krause P.J."/>
            <person name="Gorenflot A."/>
            <person name="Berry V."/>
            <person name="Barbe V."/>
            <person name="Ben Mamoun C."/>
        </authorList>
    </citation>
    <scope>NUCLEOTIDE SEQUENCE [LARGE SCALE GENOMIC DNA]</scope>
    <source>
        <strain evidence="8 9">RI</strain>
    </source>
</reference>
<dbReference type="Proteomes" id="UP000002899">
    <property type="component" value="Chromosome II"/>
</dbReference>
<dbReference type="EMBL" id="FO082872">
    <property type="protein sequence ID" value="CCF73864.1"/>
    <property type="molecule type" value="Genomic_DNA"/>
</dbReference>
<keyword evidence="4" id="KW-0804">Transcription</keyword>
<evidence type="ECO:0000313" key="9">
    <source>
        <dbReference type="Proteomes" id="UP000002899"/>
    </source>
</evidence>
<dbReference type="GO" id="GO:0003677">
    <property type="term" value="F:DNA binding"/>
    <property type="evidence" value="ECO:0007669"/>
    <property type="project" value="UniProtKB-KW"/>
</dbReference>
<evidence type="ECO:0000256" key="5">
    <source>
        <dbReference type="ARBA" id="ARBA00023242"/>
    </source>
</evidence>
<dbReference type="GO" id="GO:0005634">
    <property type="term" value="C:nucleus"/>
    <property type="evidence" value="ECO:0007669"/>
    <property type="project" value="UniProtKB-SubCell"/>
</dbReference>
<dbReference type="KEGG" id="bmic:BMR1_02g03560"/>
<evidence type="ECO:0000256" key="4">
    <source>
        <dbReference type="ARBA" id="ARBA00023163"/>
    </source>
</evidence>
<feature type="region of interest" description="Disordered" evidence="6">
    <location>
        <begin position="422"/>
        <end position="457"/>
    </location>
</feature>
<protein>
    <submittedName>
        <fullName evidence="8">Transcription factor with AP2 domain(S) (ApiAP2)</fullName>
    </submittedName>
</protein>
<keyword evidence="3" id="KW-0238">DNA-binding</keyword>
<sequence>MHKFNLNNIAQPHCAMPAFSITQPSISNSNQSAEEFDALPGQSTEYHPPPIGAPSNCHWHHPHVQPPHPDLPGLPEDGMYLLDMYKNSLSYMVQELATTWTNSPGDPIFLHHLYRIQIAQSLSDLDPYISLFGPCFEDLSSSWLTSLSQYLIAKLNSLFLYDTQCARDEFHRPKASPIAYGPCPCTGDGSGSLAPLRRRPTEATEYVEPVEYVGQTYPLYHCGTTRLPSSLSDDCADTAGFTSRMNSLSTCGACDDCHTIASHHGHWPMQYMAPVAEPPLAAVPCGASPHWAATTPQHQAETGLPQFGRASDPSYPTTADAFGPINFDSGQTAVASPVHTDGRAMKKNTGKALDRGSKCQGEILMLSDYAQPMKGVSFNAKKQAWLAYWTITNNFQMRKFPIKKYGFRNAKQLAIQCRLEAERQSTSERFERSRGKLALRASHPHSPSATATNPNDQ</sequence>
<organism evidence="8 9">
    <name type="scientific">Babesia microti (strain RI)</name>
    <dbReference type="NCBI Taxonomy" id="1133968"/>
    <lineage>
        <taxon>Eukaryota</taxon>
        <taxon>Sar</taxon>
        <taxon>Alveolata</taxon>
        <taxon>Apicomplexa</taxon>
        <taxon>Aconoidasida</taxon>
        <taxon>Piroplasmida</taxon>
        <taxon>Babesiidae</taxon>
        <taxon>Babesia</taxon>
    </lineage>
</organism>
<reference evidence="8 9" key="2">
    <citation type="journal article" date="2013" name="PLoS ONE">
        <title>Whole genome mapping and re-organization of the nuclear and mitochondrial genomes of Babesia microti isolates.</title>
        <authorList>
            <person name="Cornillot E."/>
            <person name="Dassouli A."/>
            <person name="Garg A."/>
            <person name="Pachikara N."/>
            <person name="Randazzo S."/>
            <person name="Depoix D."/>
            <person name="Carcy B."/>
            <person name="Delbecq S."/>
            <person name="Frutos R."/>
            <person name="Silva J.C."/>
            <person name="Sutton R."/>
            <person name="Krause P.J."/>
            <person name="Mamoun C.B."/>
        </authorList>
    </citation>
    <scope>NUCLEOTIDE SEQUENCE [LARGE SCALE GENOMIC DNA]</scope>
    <source>
        <strain evidence="8 9">RI</strain>
    </source>
</reference>
<name>I7JAN0_BABMR</name>
<dbReference type="Gene3D" id="1.20.5.2050">
    <property type="match status" value="1"/>
</dbReference>
<evidence type="ECO:0000259" key="7">
    <source>
        <dbReference type="Pfam" id="PF00847"/>
    </source>
</evidence>
<evidence type="ECO:0000256" key="1">
    <source>
        <dbReference type="ARBA" id="ARBA00004123"/>
    </source>
</evidence>
<evidence type="ECO:0000256" key="6">
    <source>
        <dbReference type="SAM" id="MobiDB-lite"/>
    </source>
</evidence>
<dbReference type="GeneID" id="24424494"/>
<evidence type="ECO:0000256" key="3">
    <source>
        <dbReference type="ARBA" id="ARBA00023125"/>
    </source>
</evidence>
<feature type="compositionally biased region" description="Basic and acidic residues" evidence="6">
    <location>
        <begin position="422"/>
        <end position="434"/>
    </location>
</feature>
<evidence type="ECO:0000313" key="8">
    <source>
        <dbReference type="EMBL" id="CCF73864.1"/>
    </source>
</evidence>
<dbReference type="VEuPathDB" id="PiroplasmaDB:BMR1_02g03560"/>
<reference evidence="8 9" key="3">
    <citation type="journal article" date="2016" name="Sci. Rep.">
        <title>Genome-wide diversity and gene expression profiling of Babesia microti isolates identify polymorphic genes that mediate host-pathogen interactions.</title>
        <authorList>
            <person name="Silva J.C."/>
            <person name="Cornillot E."/>
            <person name="McCracken C."/>
            <person name="Usmani-Brown S."/>
            <person name="Dwivedi A."/>
            <person name="Ifeonu O.O."/>
            <person name="Crabtree J."/>
            <person name="Gotia H.T."/>
            <person name="Virji A.Z."/>
            <person name="Reynes C."/>
            <person name="Colinge J."/>
            <person name="Kumar V."/>
            <person name="Lawres L."/>
            <person name="Pazzi J.E."/>
            <person name="Pablo J.V."/>
            <person name="Hung C."/>
            <person name="Brancato J."/>
            <person name="Kumari P."/>
            <person name="Orvis J."/>
            <person name="Tretina K."/>
            <person name="Chibucos M."/>
            <person name="Ott S."/>
            <person name="Sadzewicz L."/>
            <person name="Sengamalay N."/>
            <person name="Shetty A.C."/>
            <person name="Su Q."/>
            <person name="Tallon L."/>
            <person name="Fraser C.M."/>
            <person name="Frutos R."/>
            <person name="Molina D.M."/>
            <person name="Krause P.J."/>
            <person name="Ben Mamoun C."/>
        </authorList>
    </citation>
    <scope>NUCLEOTIDE SEQUENCE [LARGE SCALE GENOMIC DNA]</scope>
    <source>
        <strain evidence="8 9">RI</strain>
    </source>
</reference>
<dbReference type="InterPro" id="IPR001471">
    <property type="entry name" value="AP2/ERF_dom"/>
</dbReference>
<keyword evidence="2" id="KW-0805">Transcription regulation</keyword>
<dbReference type="RefSeq" id="XP_012648473.1">
    <property type="nucleotide sequence ID" value="XM_012793019.1"/>
</dbReference>
<feature type="compositionally biased region" description="Polar residues" evidence="6">
    <location>
        <begin position="445"/>
        <end position="457"/>
    </location>
</feature>
<dbReference type="OrthoDB" id="378672at2759"/>
<dbReference type="GO" id="GO:0003700">
    <property type="term" value="F:DNA-binding transcription factor activity"/>
    <property type="evidence" value="ECO:0007669"/>
    <property type="project" value="InterPro"/>
</dbReference>
<gene>
    <name evidence="8" type="ORF">BMR1_02g03560</name>
</gene>